<organism evidence="1 2">
    <name type="scientific">Colletotrichum navitas</name>
    <dbReference type="NCBI Taxonomy" id="681940"/>
    <lineage>
        <taxon>Eukaryota</taxon>
        <taxon>Fungi</taxon>
        <taxon>Dikarya</taxon>
        <taxon>Ascomycota</taxon>
        <taxon>Pezizomycotina</taxon>
        <taxon>Sordariomycetes</taxon>
        <taxon>Hypocreomycetidae</taxon>
        <taxon>Glomerellales</taxon>
        <taxon>Glomerellaceae</taxon>
        <taxon>Colletotrichum</taxon>
        <taxon>Colletotrichum graminicola species complex</taxon>
    </lineage>
</organism>
<sequence length="154" mass="16838">MACVARASKRANRQRHARELSPASAVALPCFFQNVTFPCLVCDLQLSPSFCWLCGCKGIRWIMALGICTLCIEHLYPTSAFPGLTAGVNTKISAHFPPVPSLANTATRNSQLSLPPPLSPCFPICAGLVAPGLFDRIRRHLLLDRITELCLLYK</sequence>
<dbReference type="Proteomes" id="UP001230504">
    <property type="component" value="Unassembled WGS sequence"/>
</dbReference>
<accession>A0AAD8V9J5</accession>
<protein>
    <submittedName>
        <fullName evidence="1">Uncharacterized protein</fullName>
    </submittedName>
</protein>
<dbReference type="AlphaFoldDB" id="A0AAD8V9J5"/>
<name>A0AAD8V9J5_9PEZI</name>
<evidence type="ECO:0000313" key="2">
    <source>
        <dbReference type="Proteomes" id="UP001230504"/>
    </source>
</evidence>
<evidence type="ECO:0000313" key="1">
    <source>
        <dbReference type="EMBL" id="KAK1598054.1"/>
    </source>
</evidence>
<dbReference type="RefSeq" id="XP_060418799.1">
    <property type="nucleotide sequence ID" value="XM_060552464.1"/>
</dbReference>
<dbReference type="EMBL" id="JAHLJV010000006">
    <property type="protein sequence ID" value="KAK1598054.1"/>
    <property type="molecule type" value="Genomic_DNA"/>
</dbReference>
<dbReference type="GeneID" id="85436704"/>
<proteinExistence type="predicted"/>
<reference evidence="1" key="1">
    <citation type="submission" date="2021-06" db="EMBL/GenBank/DDBJ databases">
        <title>Comparative genomics, transcriptomics and evolutionary studies reveal genomic signatures of adaptation to plant cell wall in hemibiotrophic fungi.</title>
        <authorList>
            <consortium name="DOE Joint Genome Institute"/>
            <person name="Baroncelli R."/>
            <person name="Diaz J.F."/>
            <person name="Benocci T."/>
            <person name="Peng M."/>
            <person name="Battaglia E."/>
            <person name="Haridas S."/>
            <person name="Andreopoulos W."/>
            <person name="Labutti K."/>
            <person name="Pangilinan J."/>
            <person name="Floch G.L."/>
            <person name="Makela M.R."/>
            <person name="Henrissat B."/>
            <person name="Grigoriev I.V."/>
            <person name="Crouch J.A."/>
            <person name="De Vries R.P."/>
            <person name="Sukno S.A."/>
            <person name="Thon M.R."/>
        </authorList>
    </citation>
    <scope>NUCLEOTIDE SEQUENCE</scope>
    <source>
        <strain evidence="1">CBS 125086</strain>
    </source>
</reference>
<keyword evidence="2" id="KW-1185">Reference proteome</keyword>
<comment type="caution">
    <text evidence="1">The sequence shown here is derived from an EMBL/GenBank/DDBJ whole genome shotgun (WGS) entry which is preliminary data.</text>
</comment>
<gene>
    <name evidence="1" type="ORF">LY79DRAFT_326972</name>
</gene>